<reference evidence="3" key="1">
    <citation type="journal article" date="2019" name="Int. J. Syst. Evol. Microbiol.">
        <title>The Global Catalogue of Microorganisms (GCM) 10K type strain sequencing project: providing services to taxonomists for standard genome sequencing and annotation.</title>
        <authorList>
            <consortium name="The Broad Institute Genomics Platform"/>
            <consortium name="The Broad Institute Genome Sequencing Center for Infectious Disease"/>
            <person name="Wu L."/>
            <person name="Ma J."/>
        </authorList>
    </citation>
    <scope>NUCLEOTIDE SEQUENCE [LARGE SCALE GENOMIC DNA]</scope>
    <source>
        <strain evidence="3">CGMCC 4.7676</strain>
    </source>
</reference>
<protein>
    <recommendedName>
        <fullName evidence="4">UTRA domain-containing protein</fullName>
    </recommendedName>
</protein>
<evidence type="ECO:0008006" key="4">
    <source>
        <dbReference type="Google" id="ProtNLM"/>
    </source>
</evidence>
<organism evidence="2 3">
    <name type="scientific">Amycolatopsis speibonae</name>
    <dbReference type="NCBI Taxonomy" id="1450224"/>
    <lineage>
        <taxon>Bacteria</taxon>
        <taxon>Bacillati</taxon>
        <taxon>Actinomycetota</taxon>
        <taxon>Actinomycetes</taxon>
        <taxon>Pseudonocardiales</taxon>
        <taxon>Pseudonocardiaceae</taxon>
        <taxon>Amycolatopsis</taxon>
    </lineage>
</organism>
<dbReference type="InterPro" id="IPR028978">
    <property type="entry name" value="Chorismate_lyase_/UTRA_dom_sf"/>
</dbReference>
<comment type="caution">
    <text evidence="2">The sequence shown here is derived from an EMBL/GenBank/DDBJ whole genome shotgun (WGS) entry which is preliminary data.</text>
</comment>
<accession>A0ABV7PAG2</accession>
<proteinExistence type="predicted"/>
<feature type="region of interest" description="Disordered" evidence="1">
    <location>
        <begin position="1"/>
        <end position="52"/>
    </location>
</feature>
<evidence type="ECO:0000313" key="3">
    <source>
        <dbReference type="Proteomes" id="UP001595645"/>
    </source>
</evidence>
<sequence length="238" mass="26173">MEIEASGEPDRESKLEQPRVAGEPLDFVLSEASATSSPFRRSGPSPEHALHPPLSERLANISSRLATQIWTTDCFTTTLSEWLRRPVRYVSTLHEIGPVTEGSATRLGIEPGSPVIYRRGHLVMAGHGEQHVVAEVRAVVAHDSLDPEERLALESRAVALGHLLRRRGVRRHTRAVTPASGNDGTGRRLLKIAATLVVADNPVAVVDEMVYDNALTLSRHLSCKEAFRRHAESFPHRA</sequence>
<dbReference type="SUPFAM" id="SSF64288">
    <property type="entry name" value="Chorismate lyase-like"/>
    <property type="match status" value="1"/>
</dbReference>
<dbReference type="EMBL" id="JBHRWK010000143">
    <property type="protein sequence ID" value="MFC3456155.1"/>
    <property type="molecule type" value="Genomic_DNA"/>
</dbReference>
<dbReference type="RefSeq" id="WP_378247260.1">
    <property type="nucleotide sequence ID" value="NZ_JBHRWK010000143.1"/>
</dbReference>
<dbReference type="Gene3D" id="3.40.1410.10">
    <property type="entry name" value="Chorismate lyase-like"/>
    <property type="match status" value="1"/>
</dbReference>
<evidence type="ECO:0000256" key="1">
    <source>
        <dbReference type="SAM" id="MobiDB-lite"/>
    </source>
</evidence>
<dbReference type="Proteomes" id="UP001595645">
    <property type="component" value="Unassembled WGS sequence"/>
</dbReference>
<evidence type="ECO:0000313" key="2">
    <source>
        <dbReference type="EMBL" id="MFC3456155.1"/>
    </source>
</evidence>
<feature type="compositionally biased region" description="Basic and acidic residues" evidence="1">
    <location>
        <begin position="8"/>
        <end position="17"/>
    </location>
</feature>
<gene>
    <name evidence="2" type="ORF">ACFOSH_42590</name>
</gene>
<name>A0ABV7PAG2_9PSEU</name>
<keyword evidence="3" id="KW-1185">Reference proteome</keyword>